<dbReference type="EMBL" id="CAOQHR010000010">
    <property type="protein sequence ID" value="CAI6340510.1"/>
    <property type="molecule type" value="Genomic_DNA"/>
</dbReference>
<sequence length="57" mass="6640">MAAFAPLIPFWTAVSDTHHLIKNPKTHYNKLDRYILGMKNQSDYSNYNQDVDVDSRV</sequence>
<evidence type="ECO:0000313" key="1">
    <source>
        <dbReference type="EMBL" id="CAI6340510.1"/>
    </source>
</evidence>
<comment type="caution">
    <text evidence="1">The sequence shown here is derived from an EMBL/GenBank/DDBJ whole genome shotgun (WGS) entry which is preliminary data.</text>
</comment>
<gene>
    <name evidence="1" type="ORF">PDIGIT_LOCUS13687</name>
</gene>
<protein>
    <submittedName>
        <fullName evidence="1">Uncharacterized protein</fullName>
    </submittedName>
</protein>
<evidence type="ECO:0000313" key="2">
    <source>
        <dbReference type="Proteomes" id="UP001152607"/>
    </source>
</evidence>
<organism evidence="1 2">
    <name type="scientific">Periconia digitata</name>
    <dbReference type="NCBI Taxonomy" id="1303443"/>
    <lineage>
        <taxon>Eukaryota</taxon>
        <taxon>Fungi</taxon>
        <taxon>Dikarya</taxon>
        <taxon>Ascomycota</taxon>
        <taxon>Pezizomycotina</taxon>
        <taxon>Dothideomycetes</taxon>
        <taxon>Pleosporomycetidae</taxon>
        <taxon>Pleosporales</taxon>
        <taxon>Massarineae</taxon>
        <taxon>Periconiaceae</taxon>
        <taxon>Periconia</taxon>
    </lineage>
</organism>
<dbReference type="AlphaFoldDB" id="A0A9W4UR12"/>
<keyword evidence="2" id="KW-1185">Reference proteome</keyword>
<name>A0A9W4UR12_9PLEO</name>
<proteinExistence type="predicted"/>
<reference evidence="1" key="1">
    <citation type="submission" date="2023-01" db="EMBL/GenBank/DDBJ databases">
        <authorList>
            <person name="Van Ghelder C."/>
            <person name="Rancurel C."/>
        </authorList>
    </citation>
    <scope>NUCLEOTIDE SEQUENCE</scope>
    <source>
        <strain evidence="1">CNCM I-4278</strain>
    </source>
</reference>
<accession>A0A9W4UR12</accession>
<dbReference type="Proteomes" id="UP001152607">
    <property type="component" value="Unassembled WGS sequence"/>
</dbReference>